<reference evidence="3" key="1">
    <citation type="journal article" date="2019" name="Int. J. Syst. Evol. Microbiol.">
        <title>The Global Catalogue of Microorganisms (GCM) 10K type strain sequencing project: providing services to taxonomists for standard genome sequencing and annotation.</title>
        <authorList>
            <consortium name="The Broad Institute Genomics Platform"/>
            <consortium name="The Broad Institute Genome Sequencing Center for Infectious Disease"/>
            <person name="Wu L."/>
            <person name="Ma J."/>
        </authorList>
    </citation>
    <scope>NUCLEOTIDE SEQUENCE [LARGE SCALE GENOMIC DNA]</scope>
    <source>
        <strain evidence="3">CGMCC 1.12479</strain>
    </source>
</reference>
<name>A0ABQ1LVJ0_9BACT</name>
<dbReference type="PROSITE" id="PS50846">
    <property type="entry name" value="HMA_2"/>
    <property type="match status" value="1"/>
</dbReference>
<evidence type="ECO:0000259" key="1">
    <source>
        <dbReference type="PROSITE" id="PS50846"/>
    </source>
</evidence>
<dbReference type="CDD" id="cd00371">
    <property type="entry name" value="HMA"/>
    <property type="match status" value="1"/>
</dbReference>
<keyword evidence="3" id="KW-1185">Reference proteome</keyword>
<sequence>MKTQQFKTNVKCGACVATITPEMEKINNATWKVDLSHPDRILTVEGEVTTETIIEAIEKSGYKAESF</sequence>
<protein>
    <recommendedName>
        <fullName evidence="1">HMA domain-containing protein</fullName>
    </recommendedName>
</protein>
<dbReference type="Gene3D" id="3.30.70.100">
    <property type="match status" value="1"/>
</dbReference>
<comment type="caution">
    <text evidence="2">The sequence shown here is derived from an EMBL/GenBank/DDBJ whole genome shotgun (WGS) entry which is preliminary data.</text>
</comment>
<organism evidence="2 3">
    <name type="scientific">Belliella aquatica</name>
    <dbReference type="NCBI Taxonomy" id="1323734"/>
    <lineage>
        <taxon>Bacteria</taxon>
        <taxon>Pseudomonadati</taxon>
        <taxon>Bacteroidota</taxon>
        <taxon>Cytophagia</taxon>
        <taxon>Cytophagales</taxon>
        <taxon>Cyclobacteriaceae</taxon>
        <taxon>Belliella</taxon>
    </lineage>
</organism>
<dbReference type="SUPFAM" id="SSF55008">
    <property type="entry name" value="HMA, heavy metal-associated domain"/>
    <property type="match status" value="1"/>
</dbReference>
<dbReference type="RefSeq" id="WP_188439313.1">
    <property type="nucleotide sequence ID" value="NZ_BMFD01000001.1"/>
</dbReference>
<dbReference type="InterPro" id="IPR036163">
    <property type="entry name" value="HMA_dom_sf"/>
</dbReference>
<accession>A0ABQ1LVJ0</accession>
<feature type="domain" description="HMA" evidence="1">
    <location>
        <begin position="1"/>
        <end position="65"/>
    </location>
</feature>
<dbReference type="EMBL" id="BMFD01000001">
    <property type="protein sequence ID" value="GGC29083.1"/>
    <property type="molecule type" value="Genomic_DNA"/>
</dbReference>
<proteinExistence type="predicted"/>
<dbReference type="Proteomes" id="UP000635885">
    <property type="component" value="Unassembled WGS sequence"/>
</dbReference>
<dbReference type="InterPro" id="IPR006121">
    <property type="entry name" value="HMA_dom"/>
</dbReference>
<gene>
    <name evidence="2" type="ORF">GCM10010993_04990</name>
</gene>
<evidence type="ECO:0000313" key="2">
    <source>
        <dbReference type="EMBL" id="GGC29083.1"/>
    </source>
</evidence>
<evidence type="ECO:0000313" key="3">
    <source>
        <dbReference type="Proteomes" id="UP000635885"/>
    </source>
</evidence>
<dbReference type="Pfam" id="PF00403">
    <property type="entry name" value="HMA"/>
    <property type="match status" value="1"/>
</dbReference>